<dbReference type="Gene3D" id="3.90.230.10">
    <property type="entry name" value="Creatinase/methionine aminopeptidase superfamily"/>
    <property type="match status" value="1"/>
</dbReference>
<feature type="binding site" evidence="8">
    <location>
        <position position="248"/>
    </location>
    <ligand>
        <name>Zn(2+)</name>
        <dbReference type="ChEBI" id="CHEBI:29105"/>
        <label>3</label>
    </ligand>
</feature>
<evidence type="ECO:0000256" key="9">
    <source>
        <dbReference type="PROSITE-ProRule" id="PRU01357"/>
    </source>
</evidence>
<dbReference type="GO" id="GO:0008270">
    <property type="term" value="F:zinc ion binding"/>
    <property type="evidence" value="ECO:0007669"/>
    <property type="project" value="UniProtKB-KW"/>
</dbReference>
<comment type="similarity">
    <text evidence="8 9">Belongs to the peptidase M24A family. Methionine aminopeptidase type 1 subfamily.</text>
</comment>
<evidence type="ECO:0000256" key="2">
    <source>
        <dbReference type="ARBA" id="ARBA00022490"/>
    </source>
</evidence>
<feature type="binding site" evidence="8">
    <location>
        <position position="318"/>
    </location>
    <ligand>
        <name>a protein</name>
        <dbReference type="ChEBI" id="CHEBI:16541"/>
    </ligand>
    <ligandPart>
        <name>N-terminal L-methionine residue</name>
        <dbReference type="ChEBI" id="CHEBI:64731"/>
    </ligandPart>
</feature>
<dbReference type="GO" id="GO:0004239">
    <property type="term" value="F:initiator methionyl aminopeptidase activity"/>
    <property type="evidence" value="ECO:0007669"/>
    <property type="project" value="UniProtKB-UniRule"/>
</dbReference>
<evidence type="ECO:0000313" key="13">
    <source>
        <dbReference type="Proteomes" id="UP001054902"/>
    </source>
</evidence>
<dbReference type="EC" id="3.4.11.18" evidence="10"/>
<dbReference type="PROSITE" id="PS00680">
    <property type="entry name" value="MAP_1"/>
    <property type="match status" value="1"/>
</dbReference>
<evidence type="ECO:0000256" key="1">
    <source>
        <dbReference type="ARBA" id="ARBA00022438"/>
    </source>
</evidence>
<keyword evidence="2 8" id="KW-0963">Cytoplasm</keyword>
<dbReference type="PRINTS" id="PR00599">
    <property type="entry name" value="MAPEPTIDASE"/>
</dbReference>
<evidence type="ECO:0000256" key="8">
    <source>
        <dbReference type="HAMAP-Rule" id="MF_03174"/>
    </source>
</evidence>
<comment type="caution">
    <text evidence="12">The sequence shown here is derived from an EMBL/GenBank/DDBJ whole genome shotgun (WGS) entry which is preliminary data.</text>
</comment>
<evidence type="ECO:0000256" key="7">
    <source>
        <dbReference type="ARBA" id="ARBA00022833"/>
    </source>
</evidence>
<gene>
    <name evidence="12" type="ORF">CTEN210_08490</name>
</gene>
<keyword evidence="4 8" id="KW-0479">Metal-binding</keyword>
<dbReference type="PROSITE" id="PS52013">
    <property type="entry name" value="ZF_C6H2"/>
    <property type="match status" value="1"/>
</dbReference>
<feature type="binding site" evidence="8">
    <location>
        <position position="248"/>
    </location>
    <ligand>
        <name>Zn(2+)</name>
        <dbReference type="ChEBI" id="CHEBI:29105"/>
        <label>4</label>
        <note>catalytic</note>
    </ligand>
</feature>
<evidence type="ECO:0000256" key="10">
    <source>
        <dbReference type="RuleBase" id="RU003653"/>
    </source>
</evidence>
<sequence>MSSKCAGCKKDTSSNLSCPKCLSLNLPPSYFCSQECFKANYAAHNKIHKIAKQVMDAKAAQSQGHRKTPPDGITCDPNEDIQTRLSLPTWAKGYNFTGSLRPALLSPKREIPASIRRPDYATDPQGIAYSEQRDRATNKAIRIYGPDELDAEYGLRHACKMGREVLDVAGKALRPGVTTDEIDRIVHEACIERDCYPSPLNYYNFPKSVCTSVNEVICHGIPDYREIQDGDIVNIDITTFNRGGFHADLNETFMVGNVDEDGKKLVKTAFDCLASALAMVKPGTLYRDLGTAIHKTAKAQNCSVNRTYCGHGIGSLFHTAPNIPHYHKNKAKGVMKAGHVFTVEPMINLGGQADTTWGDNWTAVTTDGKRSAQFEHTVLVTETGCEILTMRENEPVMTWNESLNTRMIQW</sequence>
<dbReference type="AlphaFoldDB" id="A0AAD3CUD2"/>
<evidence type="ECO:0000256" key="3">
    <source>
        <dbReference type="ARBA" id="ARBA00022670"/>
    </source>
</evidence>
<comment type="subunit">
    <text evidence="8">Associates with the 60S ribosomal subunit of the 80S translational complex.</text>
</comment>
<feature type="binding site" evidence="8">
    <location>
        <position position="311"/>
    </location>
    <ligand>
        <name>Zn(2+)</name>
        <dbReference type="ChEBI" id="CHEBI:29105"/>
        <label>4</label>
        <note>catalytic</note>
    </ligand>
</feature>
<dbReference type="InterPro" id="IPR000994">
    <property type="entry name" value="Pept_M24"/>
</dbReference>
<dbReference type="InterPro" id="IPR002467">
    <property type="entry name" value="Pept_M24A_MAP1"/>
</dbReference>
<feature type="binding site" evidence="8">
    <location>
        <position position="219"/>
    </location>
    <ligand>
        <name>a protein</name>
        <dbReference type="ChEBI" id="CHEBI:16541"/>
    </ligand>
    <ligandPart>
        <name>N-terminal L-methionine residue</name>
        <dbReference type="ChEBI" id="CHEBI:64731"/>
    </ligandPart>
</feature>
<comment type="cofactor">
    <cofactor evidence="10">
        <name>Co(2+)</name>
        <dbReference type="ChEBI" id="CHEBI:48828"/>
    </cofactor>
    <cofactor evidence="10">
        <name>Zn(2+)</name>
        <dbReference type="ChEBI" id="CHEBI:29105"/>
    </cofactor>
    <cofactor evidence="10">
        <name>Mn(2+)</name>
        <dbReference type="ChEBI" id="CHEBI:29035"/>
    </cofactor>
    <cofactor evidence="10">
        <name>Fe(2+)</name>
        <dbReference type="ChEBI" id="CHEBI:29033"/>
    </cofactor>
    <text evidence="10">Binds 2 divalent metal cations per subunit. Has a high-affinity and a low affinity metal-binding site. The true nature of the physiological cofactor is under debate. The enzyme is active with cobalt, zinc, manganese or divalent iron ions.</text>
</comment>
<dbReference type="SUPFAM" id="SSF55920">
    <property type="entry name" value="Creatinase/aminopeptidase"/>
    <property type="match status" value="1"/>
</dbReference>
<dbReference type="PANTHER" id="PTHR43330:SF7">
    <property type="entry name" value="METHIONINE AMINOPEPTIDASE 1"/>
    <property type="match status" value="1"/>
</dbReference>
<dbReference type="InterPro" id="IPR001714">
    <property type="entry name" value="Pept_M24_MAP"/>
</dbReference>
<comment type="subcellular location">
    <subcellularLocation>
        <location evidence="8">Cytoplasm</location>
    </subcellularLocation>
</comment>
<keyword evidence="1 8" id="KW-0031">Aminopeptidase</keyword>
<dbReference type="Pfam" id="PF15801">
    <property type="entry name" value="zf-C6H2"/>
    <property type="match status" value="1"/>
</dbReference>
<dbReference type="HAMAP" id="MF_01974">
    <property type="entry name" value="MetAP_1"/>
    <property type="match status" value="1"/>
</dbReference>
<evidence type="ECO:0000256" key="4">
    <source>
        <dbReference type="ARBA" id="ARBA00022723"/>
    </source>
</evidence>
<keyword evidence="3 8" id="KW-0645">Protease</keyword>
<accession>A0AAD3CUD2</accession>
<feature type="binding site" evidence="8">
    <location>
        <position position="236"/>
    </location>
    <ligand>
        <name>Zn(2+)</name>
        <dbReference type="ChEBI" id="CHEBI:29105"/>
        <label>3</label>
    </ligand>
</feature>
<comment type="cofactor">
    <cofactor evidence="8">
        <name>Zn(2+)</name>
        <dbReference type="ChEBI" id="CHEBI:29105"/>
    </cofactor>
    <cofactor evidence="8">
        <name>Co(2+)</name>
        <dbReference type="ChEBI" id="CHEBI:48828"/>
    </cofactor>
    <cofactor evidence="8">
        <name>Mn(2+)</name>
        <dbReference type="ChEBI" id="CHEBI:29035"/>
    </cofactor>
    <cofactor evidence="8">
        <name>Fe(2+)</name>
        <dbReference type="ChEBI" id="CHEBI:29033"/>
    </cofactor>
    <text evidence="8">Binds 2 divalent metal cations per subunit. Has a high-affinity and a low affinity metal-binding site. The true nature of the physiological cofactor is under debate. The enzyme is active with zinc, cobalt, manganese or divalent iron ions. Has high activity with zinc; zinc cofactor is transferred into the active site region by the ZNG1 zinc chaperone.</text>
</comment>
<keyword evidence="6 8" id="KW-0378">Hydrolase</keyword>
<evidence type="ECO:0000259" key="11">
    <source>
        <dbReference type="PROSITE" id="PS52013"/>
    </source>
</evidence>
<reference evidence="12 13" key="1">
    <citation type="journal article" date="2021" name="Sci. Rep.">
        <title>The genome of the diatom Chaetoceros tenuissimus carries an ancient integrated fragment of an extant virus.</title>
        <authorList>
            <person name="Hongo Y."/>
            <person name="Kimura K."/>
            <person name="Takaki Y."/>
            <person name="Yoshida Y."/>
            <person name="Baba S."/>
            <person name="Kobayashi G."/>
            <person name="Nagasaki K."/>
            <person name="Hano T."/>
            <person name="Tomaru Y."/>
        </authorList>
    </citation>
    <scope>NUCLEOTIDE SEQUENCE [LARGE SCALE GENOMIC DNA]</scope>
    <source>
        <strain evidence="12 13">NIES-3715</strain>
    </source>
</reference>
<comment type="function">
    <text evidence="8 10">Cotranslationally removes the N-terminal methionine from nascent proteins. The N-terminal methionine is often cleaved when the second residue in the primary sequence is small and uncharged (Met-Ala-, Cys, Gly, Pro, Ser, Thr, or Val).</text>
</comment>
<dbReference type="InterPro" id="IPR036005">
    <property type="entry name" value="Creatinase/aminopeptidase-like"/>
</dbReference>
<dbReference type="CDD" id="cd01086">
    <property type="entry name" value="MetAP1"/>
    <property type="match status" value="1"/>
</dbReference>
<protein>
    <recommendedName>
        <fullName evidence="10">Methionine aminopeptidase</fullName>
        <ecNumber evidence="10">3.4.11.18</ecNumber>
    </recommendedName>
</protein>
<keyword evidence="5 9" id="KW-0863">Zinc-finger</keyword>
<keyword evidence="7" id="KW-0862">Zinc</keyword>
<feature type="binding site" evidence="8">
    <location>
        <position position="375"/>
    </location>
    <ligand>
        <name>Zn(2+)</name>
        <dbReference type="ChEBI" id="CHEBI:29105"/>
        <label>3</label>
    </ligand>
</feature>
<dbReference type="GO" id="GO:0070006">
    <property type="term" value="F:metalloaminopeptidase activity"/>
    <property type="evidence" value="ECO:0007669"/>
    <property type="project" value="UniProtKB-UniRule"/>
</dbReference>
<keyword evidence="13" id="KW-1185">Reference proteome</keyword>
<dbReference type="Pfam" id="PF00557">
    <property type="entry name" value="Peptidase_M24"/>
    <property type="match status" value="1"/>
</dbReference>
<dbReference type="GO" id="GO:0006508">
    <property type="term" value="P:proteolysis"/>
    <property type="evidence" value="ECO:0007669"/>
    <property type="project" value="UniProtKB-KW"/>
</dbReference>
<evidence type="ECO:0000313" key="12">
    <source>
        <dbReference type="EMBL" id="GFH52014.1"/>
    </source>
</evidence>
<comment type="catalytic activity">
    <reaction evidence="8 10">
        <text>Release of N-terminal amino acids, preferentially methionine, from peptides and arylamides.</text>
        <dbReference type="EC" id="3.4.11.18"/>
    </reaction>
</comment>
<dbReference type="InterPro" id="IPR031615">
    <property type="entry name" value="Zfn-C6H2"/>
</dbReference>
<feature type="binding site" evidence="8">
    <location>
        <position position="344"/>
    </location>
    <ligand>
        <name>Zn(2+)</name>
        <dbReference type="ChEBI" id="CHEBI:29105"/>
        <label>4</label>
        <note>catalytic</note>
    </ligand>
</feature>
<name>A0AAD3CUD2_9STRA</name>
<dbReference type="Proteomes" id="UP001054902">
    <property type="component" value="Unassembled WGS sequence"/>
</dbReference>
<proteinExistence type="inferred from homology"/>
<dbReference type="NCBIfam" id="TIGR00500">
    <property type="entry name" value="met_pdase_I"/>
    <property type="match status" value="1"/>
</dbReference>
<dbReference type="PANTHER" id="PTHR43330">
    <property type="entry name" value="METHIONINE AMINOPEPTIDASE"/>
    <property type="match status" value="1"/>
</dbReference>
<evidence type="ECO:0000256" key="5">
    <source>
        <dbReference type="ARBA" id="ARBA00022771"/>
    </source>
</evidence>
<feature type="domain" description="C6H2-type" evidence="11">
    <location>
        <begin position="2"/>
        <end position="55"/>
    </location>
</feature>
<evidence type="ECO:0000256" key="6">
    <source>
        <dbReference type="ARBA" id="ARBA00022801"/>
    </source>
</evidence>
<feature type="binding site" evidence="8">
    <location>
        <position position="375"/>
    </location>
    <ligand>
        <name>Zn(2+)</name>
        <dbReference type="ChEBI" id="CHEBI:29105"/>
        <label>4</label>
        <note>catalytic</note>
    </ligand>
</feature>
<dbReference type="GO" id="GO:0005829">
    <property type="term" value="C:cytosol"/>
    <property type="evidence" value="ECO:0007669"/>
    <property type="project" value="TreeGrafter"/>
</dbReference>
<dbReference type="EMBL" id="BLLK01000045">
    <property type="protein sequence ID" value="GFH52014.1"/>
    <property type="molecule type" value="Genomic_DNA"/>
</dbReference>
<organism evidence="12 13">
    <name type="scientific">Chaetoceros tenuissimus</name>
    <dbReference type="NCBI Taxonomy" id="426638"/>
    <lineage>
        <taxon>Eukaryota</taxon>
        <taxon>Sar</taxon>
        <taxon>Stramenopiles</taxon>
        <taxon>Ochrophyta</taxon>
        <taxon>Bacillariophyta</taxon>
        <taxon>Coscinodiscophyceae</taxon>
        <taxon>Chaetocerotophycidae</taxon>
        <taxon>Chaetocerotales</taxon>
        <taxon>Chaetocerotaceae</taxon>
        <taxon>Chaetoceros</taxon>
    </lineage>
</organism>